<organism evidence="2 3">
    <name type="scientific">Acinetobacter radioresistens SK82</name>
    <dbReference type="NCBI Taxonomy" id="596318"/>
    <lineage>
        <taxon>Bacteria</taxon>
        <taxon>Pseudomonadati</taxon>
        <taxon>Pseudomonadota</taxon>
        <taxon>Gammaproteobacteria</taxon>
        <taxon>Moraxellales</taxon>
        <taxon>Moraxellaceae</taxon>
        <taxon>Acinetobacter</taxon>
    </lineage>
</organism>
<evidence type="ECO:0000256" key="1">
    <source>
        <dbReference type="SAM" id="Phobius"/>
    </source>
</evidence>
<keyword evidence="1" id="KW-0812">Transmembrane</keyword>
<keyword evidence="1" id="KW-1133">Transmembrane helix</keyword>
<accession>A0ABP2GMA2</accession>
<dbReference type="Proteomes" id="UP000018419">
    <property type="component" value="Unassembled WGS sequence"/>
</dbReference>
<sequence length="115" mass="12683">MCSEVGELTKIVIRQSERYENFQSQSVANRRDIDLLQADMNQAKGGLTIAKLMGGGAIGIIITFGTLVLQGYSNISQKLNDASQKSAILESKQIRMDTDLAAMRGQLDQQKKLTY</sequence>
<gene>
    <name evidence="2" type="ORF">ACIRA0001_1663</name>
</gene>
<comment type="caution">
    <text evidence="2">The sequence shown here is derived from an EMBL/GenBank/DDBJ whole genome shotgun (WGS) entry which is preliminary data.</text>
</comment>
<dbReference type="EMBL" id="ACVR01000029">
    <property type="protein sequence ID" value="EET82869.1"/>
    <property type="molecule type" value="Genomic_DNA"/>
</dbReference>
<feature type="transmembrane region" description="Helical" evidence="1">
    <location>
        <begin position="49"/>
        <end position="69"/>
    </location>
</feature>
<keyword evidence="3" id="KW-1185">Reference proteome</keyword>
<protein>
    <submittedName>
        <fullName evidence="2">Uncharacterized protein</fullName>
    </submittedName>
</protein>
<name>A0ABP2GMA2_ACIRA</name>
<keyword evidence="1" id="KW-0472">Membrane</keyword>
<evidence type="ECO:0000313" key="3">
    <source>
        <dbReference type="Proteomes" id="UP000018419"/>
    </source>
</evidence>
<evidence type="ECO:0000313" key="2">
    <source>
        <dbReference type="EMBL" id="EET82869.1"/>
    </source>
</evidence>
<reference evidence="2 3" key="1">
    <citation type="submission" date="2009-07" db="EMBL/GenBank/DDBJ databases">
        <authorList>
            <person name="Madupu R."/>
            <person name="Durkin A.S."/>
            <person name="Torralba M."/>
            <person name="Methe B."/>
            <person name="Sutton G.G."/>
            <person name="Strausberg R.L."/>
            <person name="Nelson K.E."/>
        </authorList>
    </citation>
    <scope>NUCLEOTIDE SEQUENCE [LARGE SCALE GENOMIC DNA]</scope>
    <source>
        <strain evidence="2 3">SK82</strain>
    </source>
</reference>
<proteinExistence type="predicted"/>